<evidence type="ECO:0000313" key="2">
    <source>
        <dbReference type="EMBL" id="ASK38192.1"/>
    </source>
</evidence>
<protein>
    <submittedName>
        <fullName evidence="2">Uncharacterized protein</fullName>
    </submittedName>
</protein>
<name>A0A220SWU2_9EURY</name>
<dbReference type="RefSeq" id="WP_088901304.1">
    <property type="nucleotide sequence ID" value="NZ_JAXGGM010000006.1"/>
</dbReference>
<feature type="region of interest" description="Disordered" evidence="1">
    <location>
        <begin position="1"/>
        <end position="25"/>
    </location>
</feature>
<feature type="compositionally biased region" description="Polar residues" evidence="1">
    <location>
        <begin position="1"/>
        <end position="10"/>
    </location>
</feature>
<geneLocation type="plasmid" evidence="2">
    <name>pR1SE2</name>
</geneLocation>
<dbReference type="AlphaFoldDB" id="A0A220SWU2"/>
<dbReference type="EMBL" id="KX906370">
    <property type="protein sequence ID" value="ASK38192.1"/>
    <property type="molecule type" value="Genomic_DNA"/>
</dbReference>
<reference evidence="2" key="1">
    <citation type="submission" date="2016-09" db="EMBL/GenBank/DDBJ databases">
        <title>A plasmid goes viral.</title>
        <authorList>
            <person name="Erdmann S."/>
            <person name="Tschitschko B."/>
            <person name="Cavicchioli R."/>
        </authorList>
    </citation>
    <scope>NUCLEOTIDE SEQUENCE</scope>
    <source>
        <strain evidence="2">HLS1</strain>
        <plasmid evidence="2">pR1SE2</plasmid>
    </source>
</reference>
<organism evidence="2">
    <name type="scientific">Halorubrum lacusprofundi</name>
    <dbReference type="NCBI Taxonomy" id="2247"/>
    <lineage>
        <taxon>Archaea</taxon>
        <taxon>Methanobacteriati</taxon>
        <taxon>Methanobacteriota</taxon>
        <taxon>Stenosarchaea group</taxon>
        <taxon>Halobacteria</taxon>
        <taxon>Halobacteriales</taxon>
        <taxon>Haloferacaceae</taxon>
        <taxon>Halorubrum</taxon>
    </lineage>
</organism>
<feature type="compositionally biased region" description="Basic and acidic residues" evidence="1">
    <location>
        <begin position="11"/>
        <end position="23"/>
    </location>
</feature>
<dbReference type="OrthoDB" id="327476at2157"/>
<proteinExistence type="predicted"/>
<evidence type="ECO:0000256" key="1">
    <source>
        <dbReference type="SAM" id="MobiDB-lite"/>
    </source>
</evidence>
<feature type="region of interest" description="Disordered" evidence="1">
    <location>
        <begin position="124"/>
        <end position="145"/>
    </location>
</feature>
<keyword evidence="2" id="KW-0614">Plasmid</keyword>
<sequence>MVDQIQTATRQRTDTGTETRAGERSSAIATLQTAERYDHIRIAPLDVSLRVLHQIGDFGVEGVRATSNDTTYLLVAESDPELPDVRIERWNGSTFRPVLRTSRVCVDGDGDERVFRVPAGVRVDRDRRTGGGRGGLRTDGGQSAATTARTLTVGDRVRVAGEEHDSMFATVERIDDSPPVASELFEGARHVFLDADGERIRVLIYQTATNDDAIHLATPDAGLDGTWQPQGACTRLERVEQAEL</sequence>
<accession>A0A220SWU2</accession>